<evidence type="ECO:0000256" key="1">
    <source>
        <dbReference type="ARBA" id="ARBA00006930"/>
    </source>
</evidence>
<feature type="coiled-coil region" evidence="4">
    <location>
        <begin position="674"/>
        <end position="796"/>
    </location>
</feature>
<evidence type="ECO:0000256" key="4">
    <source>
        <dbReference type="SAM" id="Coils"/>
    </source>
</evidence>
<dbReference type="InterPro" id="IPR038729">
    <property type="entry name" value="Rad50/SbcC_AAA"/>
</dbReference>
<feature type="coiled-coil region" evidence="4">
    <location>
        <begin position="545"/>
        <end position="638"/>
    </location>
</feature>
<feature type="coiled-coil region" evidence="4">
    <location>
        <begin position="822"/>
        <end position="849"/>
    </location>
</feature>
<dbReference type="InterPro" id="IPR027417">
    <property type="entry name" value="P-loop_NTPase"/>
</dbReference>
<comment type="similarity">
    <text evidence="1">Belongs to the SMC family. SbcC subfamily.</text>
</comment>
<dbReference type="OrthoDB" id="9795626at2"/>
<feature type="domain" description="Rad50/SbcC-type AAA" evidence="5">
    <location>
        <begin position="5"/>
        <end position="294"/>
    </location>
</feature>
<comment type="subunit">
    <text evidence="2">Heterodimer of SbcC and SbcD.</text>
</comment>
<sequence>MRPLKLKLTAFGPYKHTETIDFADLKGNQLFVISGSTGSGKTTIFDGICFALYGAASGSDRAETRNLRSDFAEDGTHTCVEMEFEIHRKVYRILRQMGHVKKGNKSATGEKYEFFEVTEKGEVPCVERQIVSEINRRVEEIIGLSQNQFSQIVMLPQGEFRKLLTSETDNKEEILRKIFKTEPYKMISERLKHRKDAAAKAYQYEEHALASLINGIASVLPQRDSELFELLEREHFNVNQVLNALRQEAVYYGEKAAKDEQAYLAAYGLHDGKLAEFHEAKKWNDRLQELEEKTKRLEAMKEQLPQIADQERRLQQAERAALIEGSENLFKELQANETTKRQAFERAVDDEARASTQLGNAEHAFSIEQGKEKEREDISQELHQLENILPSVREIDGKKRELKAMEASVALAQQNLSEAASKFQLEKEAHQQLGEAAAALEQKLEPFDAKNSEWNSLKEQSRILKEWLAAENDWQAQQQTHRLKEQRFTELNASYQALENGWLANQAQILAASLHDGEACPVCGSTEHPQKSSAAHHSAVTKEELEAAKAEFSQADGEYRNAAAKLNALEEQLTLKKGIAAQFGELAEDAASAYEQAEKERRALELEVAALSADKKQLRFLKEQLNLQTEKVEALEAGKNAAAEKAQQLAASFQTAAAVFEQSLLAIPEGLQHLEILEKKIRTVKSLKTELAEAWKKVQQQLQEAKERQATAVITAKHTKEAAEEIRLKKEKAEQQFKEALQKSDFESAEAYQQAKLSDQQQTALKNEIQEFKQSHHTLREQVKELQEALEGKAKADLPGMEAELAHLKQAYEDSLTTWNRAKECRLQISQLSDNISKASRQTAEMEKQMNRVADLYDMVRGQNQLKISFERYLQIEYLEQIIHSANERLKNLSNGQFYLIRSDRQEARGKQSGLGLDVYDAYTGQTRDVKTLSGGEKFNASLCLALGMADVIQSFQGNVAIDTMFIDEGFGSLDDESLNKSIDTLIDLQKSGRMIGVISHVQELKAAIPAILEVKKSKEGFSQTKFVLK</sequence>
<dbReference type="PANTHER" id="PTHR32114:SF2">
    <property type="entry name" value="ABC TRANSPORTER ABCH.3"/>
    <property type="match status" value="1"/>
</dbReference>
<dbReference type="AlphaFoldDB" id="A0A098EQS3"/>
<dbReference type="GO" id="GO:0006302">
    <property type="term" value="P:double-strand break repair"/>
    <property type="evidence" value="ECO:0007669"/>
    <property type="project" value="InterPro"/>
</dbReference>
<dbReference type="RefSeq" id="WP_052653436.1">
    <property type="nucleotide sequence ID" value="NZ_CCXS01000001.1"/>
</dbReference>
<reference evidence="6 7" key="1">
    <citation type="submission" date="2014-09" db="EMBL/GenBank/DDBJ databases">
        <authorList>
            <person name="Urmite Genomes Urmite Genomes"/>
        </authorList>
    </citation>
    <scope>NUCLEOTIDE SEQUENCE [LARGE SCALE GENOMIC DNA]</scope>
    <source>
        <strain evidence="6 7">ES2</strain>
    </source>
</reference>
<keyword evidence="7" id="KW-1185">Reference proteome</keyword>
<dbReference type="Pfam" id="PF13558">
    <property type="entry name" value="SbcC_Walker_B"/>
    <property type="match status" value="1"/>
</dbReference>
<organism evidence="6 7">
    <name type="scientific">Planococcus massiliensis</name>
    <dbReference type="NCBI Taxonomy" id="1499687"/>
    <lineage>
        <taxon>Bacteria</taxon>
        <taxon>Bacillati</taxon>
        <taxon>Bacillota</taxon>
        <taxon>Bacilli</taxon>
        <taxon>Bacillales</taxon>
        <taxon>Caryophanaceae</taxon>
        <taxon>Planococcus</taxon>
    </lineage>
</organism>
<dbReference type="STRING" id="1499687.BN1080_03172"/>
<dbReference type="PANTHER" id="PTHR32114">
    <property type="entry name" value="ABC TRANSPORTER ABCH.3"/>
    <property type="match status" value="1"/>
</dbReference>
<gene>
    <name evidence="6" type="primary">sbcC</name>
    <name evidence="6" type="ORF">BN1080_03172</name>
</gene>
<proteinExistence type="inferred from homology"/>
<evidence type="ECO:0000313" key="6">
    <source>
        <dbReference type="EMBL" id="CEG24152.1"/>
    </source>
</evidence>
<dbReference type="SUPFAM" id="SSF52540">
    <property type="entry name" value="P-loop containing nucleoside triphosphate hydrolases"/>
    <property type="match status" value="1"/>
</dbReference>
<feature type="coiled-coil region" evidence="4">
    <location>
        <begin position="273"/>
        <end position="317"/>
    </location>
</feature>
<keyword evidence="4" id="KW-0175">Coiled coil</keyword>
<evidence type="ECO:0000256" key="3">
    <source>
        <dbReference type="ARBA" id="ARBA00013368"/>
    </source>
</evidence>
<protein>
    <recommendedName>
        <fullName evidence="3">Nuclease SbcCD subunit C</fullName>
    </recommendedName>
</protein>
<evidence type="ECO:0000259" key="5">
    <source>
        <dbReference type="Pfam" id="PF13476"/>
    </source>
</evidence>
<accession>A0A098EQS3</accession>
<feature type="coiled-coil region" evidence="4">
    <location>
        <begin position="368"/>
        <end position="422"/>
    </location>
</feature>
<dbReference type="Gene3D" id="3.40.50.300">
    <property type="entry name" value="P-loop containing nucleotide triphosphate hydrolases"/>
    <property type="match status" value="2"/>
</dbReference>
<evidence type="ECO:0000256" key="2">
    <source>
        <dbReference type="ARBA" id="ARBA00011322"/>
    </source>
</evidence>
<name>A0A098EQS3_9BACL</name>
<dbReference type="Pfam" id="PF13476">
    <property type="entry name" value="AAA_23"/>
    <property type="match status" value="1"/>
</dbReference>
<dbReference type="Proteomes" id="UP000043699">
    <property type="component" value="Unassembled WGS sequence"/>
</dbReference>
<evidence type="ECO:0000313" key="7">
    <source>
        <dbReference type="Proteomes" id="UP000043699"/>
    </source>
</evidence>
<dbReference type="GO" id="GO:0016887">
    <property type="term" value="F:ATP hydrolysis activity"/>
    <property type="evidence" value="ECO:0007669"/>
    <property type="project" value="InterPro"/>
</dbReference>
<dbReference type="EMBL" id="CCXS01000001">
    <property type="protein sequence ID" value="CEG24152.1"/>
    <property type="molecule type" value="Genomic_DNA"/>
</dbReference>